<feature type="domain" description="Type I restriction modification DNA specificity" evidence="5">
    <location>
        <begin position="204"/>
        <end position="359"/>
    </location>
</feature>
<dbReference type="InterPro" id="IPR000055">
    <property type="entry name" value="Restrct_endonuc_typeI_TRD"/>
</dbReference>
<dbReference type="InterPro" id="IPR044946">
    <property type="entry name" value="Restrct_endonuc_typeI_TRD_sf"/>
</dbReference>
<keyword evidence="4" id="KW-0175">Coiled coil</keyword>
<dbReference type="Pfam" id="PF01420">
    <property type="entry name" value="Methylase_S"/>
    <property type="match status" value="2"/>
</dbReference>
<keyword evidence="7" id="KW-1185">Reference proteome</keyword>
<dbReference type="PANTHER" id="PTHR30408:SF12">
    <property type="entry name" value="TYPE I RESTRICTION ENZYME MJAVIII SPECIFICITY SUBUNIT"/>
    <property type="match status" value="1"/>
</dbReference>
<dbReference type="Gene3D" id="3.90.220.20">
    <property type="entry name" value="DNA methylase specificity domains"/>
    <property type="match status" value="2"/>
</dbReference>
<dbReference type="InterPro" id="IPR052021">
    <property type="entry name" value="Type-I_RS_S_subunit"/>
</dbReference>
<evidence type="ECO:0000259" key="5">
    <source>
        <dbReference type="Pfam" id="PF01420"/>
    </source>
</evidence>
<evidence type="ECO:0000256" key="3">
    <source>
        <dbReference type="ARBA" id="ARBA00023125"/>
    </source>
</evidence>
<proteinExistence type="inferred from homology"/>
<keyword evidence="6" id="KW-0540">Nuclease</keyword>
<evidence type="ECO:0000313" key="7">
    <source>
        <dbReference type="Proteomes" id="UP000202259"/>
    </source>
</evidence>
<evidence type="ECO:0000256" key="2">
    <source>
        <dbReference type="ARBA" id="ARBA00022747"/>
    </source>
</evidence>
<gene>
    <name evidence="6" type="ORF">B5D82_02110</name>
</gene>
<organism evidence="6 7">
    <name type="scientific">Cognaticolwellia beringensis</name>
    <dbReference type="NCBI Taxonomy" id="1967665"/>
    <lineage>
        <taxon>Bacteria</taxon>
        <taxon>Pseudomonadati</taxon>
        <taxon>Pseudomonadota</taxon>
        <taxon>Gammaproteobacteria</taxon>
        <taxon>Alteromonadales</taxon>
        <taxon>Colwelliaceae</taxon>
        <taxon>Cognaticolwellia</taxon>
    </lineage>
</organism>
<feature type="domain" description="Type I restriction modification DNA specificity" evidence="5">
    <location>
        <begin position="5"/>
        <end position="174"/>
    </location>
</feature>
<dbReference type="REBASE" id="196525">
    <property type="entry name" value="S.Csp971ORFAP"/>
</dbReference>
<dbReference type="GO" id="GO:0003677">
    <property type="term" value="F:DNA binding"/>
    <property type="evidence" value="ECO:0007669"/>
    <property type="project" value="UniProtKB-KW"/>
</dbReference>
<accession>A0A222G4G0</accession>
<dbReference type="AlphaFoldDB" id="A0A222G4G0"/>
<dbReference type="GO" id="GO:0004519">
    <property type="term" value="F:endonuclease activity"/>
    <property type="evidence" value="ECO:0007669"/>
    <property type="project" value="UniProtKB-KW"/>
</dbReference>
<dbReference type="PANTHER" id="PTHR30408">
    <property type="entry name" value="TYPE-1 RESTRICTION ENZYME ECOKI SPECIFICITY PROTEIN"/>
    <property type="match status" value="1"/>
</dbReference>
<dbReference type="OrthoDB" id="398435at2"/>
<dbReference type="SUPFAM" id="SSF116734">
    <property type="entry name" value="DNA methylase specificity domain"/>
    <property type="match status" value="2"/>
</dbReference>
<dbReference type="CDD" id="cd17293">
    <property type="entry name" value="RMtype1_S_Ppo21ORF8840P_TRD1-CR1_like"/>
    <property type="match status" value="1"/>
</dbReference>
<dbReference type="EMBL" id="CP020465">
    <property type="protein sequence ID" value="ASP46681.1"/>
    <property type="molecule type" value="Genomic_DNA"/>
</dbReference>
<feature type="coiled-coil region" evidence="4">
    <location>
        <begin position="158"/>
        <end position="192"/>
    </location>
</feature>
<evidence type="ECO:0000256" key="4">
    <source>
        <dbReference type="SAM" id="Coils"/>
    </source>
</evidence>
<sequence>MSQVWVTEELSQLGVIKTGNTPKTSVKENFGDFIPFIKPANFSKDGSLDYDQDGLSELGLKSSRLIDKNSILMVCIGATIGKTGFTNIDITCNQQINSFTPNDNLYPRFFYYAMLSQNFQRNVILKSGQATLPIINKSKWSQLKVSYPQDIEIQKQIVAKLDQAFADIEKAKSNAEQNLKNAKELFESYSQNVFSQCGEGRLEITVGEIGKVSMCKRILKQQTSTVGDIPFYKIGTFGKAANAYISNDVYQEFKQKYSFPKKGDILISASGTIGRRVIYDGKPGYFQDSNIVWIDNDEKLVLNEYLYQFYGVCDWNPSKGATISRLYNSDLRKIKLSFPNLDEQKNQVAQMVKLSNQTQSLQISYQKKLDLLNELKQSILQKAFNGELA</sequence>
<dbReference type="Proteomes" id="UP000202259">
    <property type="component" value="Chromosome"/>
</dbReference>
<keyword evidence="6" id="KW-0255">Endonuclease</keyword>
<keyword evidence="6" id="KW-0378">Hydrolase</keyword>
<dbReference type="KEGG" id="cber:B5D82_02110"/>
<dbReference type="RefSeq" id="WP_081148843.1">
    <property type="nucleotide sequence ID" value="NZ_CP020465.1"/>
</dbReference>
<keyword evidence="2" id="KW-0680">Restriction system</keyword>
<reference evidence="6 7" key="1">
    <citation type="submission" date="2017-08" db="EMBL/GenBank/DDBJ databases">
        <title>Complete genome of Colwellia sp. NB097-1, a psychrophile bacterium ioslated from Bering Sea.</title>
        <authorList>
            <person name="Chen X."/>
        </authorList>
    </citation>
    <scope>NUCLEOTIDE SEQUENCE [LARGE SCALE GENOMIC DNA]</scope>
    <source>
        <strain evidence="6 7">NB097-1</strain>
    </source>
</reference>
<dbReference type="CDD" id="cd17292">
    <property type="entry name" value="RMtype1_S_LlaA17I_TRD2-CR2_like"/>
    <property type="match status" value="1"/>
</dbReference>
<keyword evidence="3" id="KW-0238">DNA-binding</keyword>
<evidence type="ECO:0000256" key="1">
    <source>
        <dbReference type="ARBA" id="ARBA00010923"/>
    </source>
</evidence>
<protein>
    <submittedName>
        <fullName evidence="6">Restriction endonuclease subunit S</fullName>
    </submittedName>
</protein>
<name>A0A222G4G0_9GAMM</name>
<dbReference type="GO" id="GO:0009307">
    <property type="term" value="P:DNA restriction-modification system"/>
    <property type="evidence" value="ECO:0007669"/>
    <property type="project" value="UniProtKB-KW"/>
</dbReference>
<evidence type="ECO:0000313" key="6">
    <source>
        <dbReference type="EMBL" id="ASP46681.1"/>
    </source>
</evidence>
<comment type="similarity">
    <text evidence="1">Belongs to the type-I restriction system S methylase family.</text>
</comment>